<evidence type="ECO:0000256" key="5">
    <source>
        <dbReference type="ARBA" id="ARBA00022824"/>
    </source>
</evidence>
<protein>
    <recommendedName>
        <fullName evidence="8 10">Man(5)GlcNAc(2)-PP-dolichol translocation protein RFT1</fullName>
    </recommendedName>
</protein>
<dbReference type="STRING" id="1160509.A0A3N4HHX7"/>
<feature type="transmembrane region" description="Helical" evidence="10">
    <location>
        <begin position="152"/>
        <end position="170"/>
    </location>
</feature>
<evidence type="ECO:0000313" key="13">
    <source>
        <dbReference type="Proteomes" id="UP000275078"/>
    </source>
</evidence>
<dbReference type="PANTHER" id="PTHR13117:SF5">
    <property type="entry name" value="PROTEIN RFT1 HOMOLOG"/>
    <property type="match status" value="1"/>
</dbReference>
<reference evidence="12 13" key="1">
    <citation type="journal article" date="2018" name="Nat. Ecol. Evol.">
        <title>Pezizomycetes genomes reveal the molecular basis of ectomycorrhizal truffle lifestyle.</title>
        <authorList>
            <person name="Murat C."/>
            <person name="Payen T."/>
            <person name="Noel B."/>
            <person name="Kuo A."/>
            <person name="Morin E."/>
            <person name="Chen J."/>
            <person name="Kohler A."/>
            <person name="Krizsan K."/>
            <person name="Balestrini R."/>
            <person name="Da Silva C."/>
            <person name="Montanini B."/>
            <person name="Hainaut M."/>
            <person name="Levati E."/>
            <person name="Barry K.W."/>
            <person name="Belfiori B."/>
            <person name="Cichocki N."/>
            <person name="Clum A."/>
            <person name="Dockter R.B."/>
            <person name="Fauchery L."/>
            <person name="Guy J."/>
            <person name="Iotti M."/>
            <person name="Le Tacon F."/>
            <person name="Lindquist E.A."/>
            <person name="Lipzen A."/>
            <person name="Malagnac F."/>
            <person name="Mello A."/>
            <person name="Molinier V."/>
            <person name="Miyauchi S."/>
            <person name="Poulain J."/>
            <person name="Riccioni C."/>
            <person name="Rubini A."/>
            <person name="Sitrit Y."/>
            <person name="Splivallo R."/>
            <person name="Traeger S."/>
            <person name="Wang M."/>
            <person name="Zifcakova L."/>
            <person name="Wipf D."/>
            <person name="Zambonelli A."/>
            <person name="Paolocci F."/>
            <person name="Nowrousian M."/>
            <person name="Ottonello S."/>
            <person name="Baldrian P."/>
            <person name="Spatafora J.W."/>
            <person name="Henrissat B."/>
            <person name="Nagy L.G."/>
            <person name="Aury J.M."/>
            <person name="Wincker P."/>
            <person name="Grigoriev I.V."/>
            <person name="Bonfante P."/>
            <person name="Martin F.M."/>
        </authorList>
    </citation>
    <scope>NUCLEOTIDE SEQUENCE [LARGE SCALE GENOMIC DNA]</scope>
    <source>
        <strain evidence="12 13">RN42</strain>
    </source>
</reference>
<proteinExistence type="inferred from homology"/>
<sequence length="591" mass="63426">MAGKRTSKASKASSSSLKPATPSPAPSRSPSPSPKPASVPESHRNPLPFLLILPLISRLVTFSLNSLLLHHISPSLLGLSLQLDLLQSTIVFFSRESLRVALLRTGKSPAQTTRAINLAFLSIPLGLFFTLVLGKAYIFGSDGLDTVKTQATWIYLLAAIIELTIEPSFARAQIQGRYGLRALGEGSAAVGRALAVSLGVALVERRGGEAGLMQFAYGQLTYALMLVAIHFVFGKSYQLLFPRPVPAPTPTSDPSPSDQLLKEDAEKAHARWLDPPQLYLATTLFLQNALKHLLTRGDTLLLSLLSSSSSQGLYGLASNYGSLLARLLFQPLEESSRSEFSKSIAANQPQRARHLLRLLIKAYSLLALFMVALAPPLVPAFLKFVAGPAFATPEAESVLTAYLYYIPILALNGITEAFVTSAAKPGELHGQSVVMMVISGIFVALGWGLVEKEGARGLVWANMVNLGLRILYAGWFILGFFNKIDAGKTAAQRRAEEDAETSLLPEGMVTAVVGGLALALRKKQLGEVETLEGLVKVAGAIALVGVVTLVVERRFVKEGLTTFGLGAVARRIPGDINWGVPSKDEESKKEL</sequence>
<keyword evidence="13" id="KW-1185">Reference proteome</keyword>
<name>A0A3N4HHX7_ASCIM</name>
<comment type="function">
    <text evidence="9 10">Intramembrane glycolipid transporter that operates in the biosynthetic pathway of dolichol-linked oligosaccharides, the glycan precursors employed in protein asparagine (N)-glycosylation. The sequential addition of sugars to dolichol pyrophosphate produces dolichol-linked oligosaccharides containing fourteen sugars, including two GlcNAcs, nine mannoses and three glucoses. Once assembled, the oligosaccharide is transferred from the lipid to nascent proteins by oligosaccharyltransferases. The assembly of dolichol-linked oligosaccharides begins on the cytosolic side of the endoplasmic reticulum membrane and finishes in its lumen. RFT1 could mediate the translocation of the cytosolically oriented intermediate DolPP-GlcNAc2Man5, produced by ALG11, into the ER lumen where dolichol-linked oligosaccharides assembly continues. However, the intramembrane lipid transporter activity could not be confirmed in vitro.</text>
</comment>
<dbReference type="PANTHER" id="PTHR13117">
    <property type="entry name" value="ENDOPLASMIC RETICULUM MULTISPAN TRANSMEMBRANE PROTEIN-RELATED"/>
    <property type="match status" value="1"/>
</dbReference>
<evidence type="ECO:0000256" key="8">
    <source>
        <dbReference type="ARBA" id="ARBA00044793"/>
    </source>
</evidence>
<feature type="transmembrane region" description="Helical" evidence="10">
    <location>
        <begin position="432"/>
        <end position="450"/>
    </location>
</feature>
<keyword evidence="6 10" id="KW-1133">Transmembrane helix</keyword>
<evidence type="ECO:0000256" key="2">
    <source>
        <dbReference type="ARBA" id="ARBA00004922"/>
    </source>
</evidence>
<evidence type="ECO:0000256" key="11">
    <source>
        <dbReference type="SAM" id="MobiDB-lite"/>
    </source>
</evidence>
<dbReference type="AlphaFoldDB" id="A0A3N4HHX7"/>
<accession>A0A3N4HHX7</accession>
<dbReference type="InterPro" id="IPR007594">
    <property type="entry name" value="RFT1"/>
</dbReference>
<dbReference type="EMBL" id="ML119894">
    <property type="protein sequence ID" value="RPA71871.1"/>
    <property type="molecule type" value="Genomic_DNA"/>
</dbReference>
<dbReference type="GO" id="GO:0006488">
    <property type="term" value="P:dolichol-linked oligosaccharide biosynthetic process"/>
    <property type="evidence" value="ECO:0007669"/>
    <property type="project" value="InterPro"/>
</dbReference>
<organism evidence="12 13">
    <name type="scientific">Ascobolus immersus RN42</name>
    <dbReference type="NCBI Taxonomy" id="1160509"/>
    <lineage>
        <taxon>Eukaryota</taxon>
        <taxon>Fungi</taxon>
        <taxon>Dikarya</taxon>
        <taxon>Ascomycota</taxon>
        <taxon>Pezizomycotina</taxon>
        <taxon>Pezizomycetes</taxon>
        <taxon>Pezizales</taxon>
        <taxon>Ascobolaceae</taxon>
        <taxon>Ascobolus</taxon>
    </lineage>
</organism>
<comment type="pathway">
    <text evidence="2">Protein modification; protein glycosylation.</text>
</comment>
<feature type="transmembrane region" description="Helical" evidence="10">
    <location>
        <begin position="503"/>
        <end position="521"/>
    </location>
</feature>
<gene>
    <name evidence="12" type="ORF">BJ508DRAFT_419744</name>
</gene>
<feature type="transmembrane region" description="Helical" evidence="10">
    <location>
        <begin position="182"/>
        <end position="203"/>
    </location>
</feature>
<evidence type="ECO:0000256" key="6">
    <source>
        <dbReference type="ARBA" id="ARBA00022989"/>
    </source>
</evidence>
<evidence type="ECO:0000256" key="9">
    <source>
        <dbReference type="ARBA" id="ARBA00045912"/>
    </source>
</evidence>
<dbReference type="GO" id="GO:0005789">
    <property type="term" value="C:endoplasmic reticulum membrane"/>
    <property type="evidence" value="ECO:0007669"/>
    <property type="project" value="UniProtKB-SubCell"/>
</dbReference>
<feature type="transmembrane region" description="Helical" evidence="10">
    <location>
        <begin position="215"/>
        <end position="233"/>
    </location>
</feature>
<dbReference type="OrthoDB" id="9979195at2759"/>
<feature type="region of interest" description="Disordered" evidence="11">
    <location>
        <begin position="1"/>
        <end position="40"/>
    </location>
</feature>
<feature type="compositionally biased region" description="Pro residues" evidence="11">
    <location>
        <begin position="21"/>
        <end position="37"/>
    </location>
</feature>
<evidence type="ECO:0000256" key="3">
    <source>
        <dbReference type="ARBA" id="ARBA00010288"/>
    </source>
</evidence>
<evidence type="ECO:0000313" key="12">
    <source>
        <dbReference type="EMBL" id="RPA71871.1"/>
    </source>
</evidence>
<feature type="transmembrane region" description="Helical" evidence="10">
    <location>
        <begin position="462"/>
        <end position="482"/>
    </location>
</feature>
<evidence type="ECO:0000256" key="4">
    <source>
        <dbReference type="ARBA" id="ARBA00022692"/>
    </source>
</evidence>
<dbReference type="Pfam" id="PF04506">
    <property type="entry name" value="Rft-1"/>
    <property type="match status" value="1"/>
</dbReference>
<feature type="compositionally biased region" description="Low complexity" evidence="11">
    <location>
        <begin position="9"/>
        <end position="20"/>
    </location>
</feature>
<keyword evidence="7 10" id="KW-0472">Membrane</keyword>
<feature type="transmembrane region" description="Helical" evidence="10">
    <location>
        <begin position="533"/>
        <end position="551"/>
    </location>
</feature>
<evidence type="ECO:0000256" key="1">
    <source>
        <dbReference type="ARBA" id="ARBA00004477"/>
    </source>
</evidence>
<evidence type="ECO:0000256" key="7">
    <source>
        <dbReference type="ARBA" id="ARBA00023136"/>
    </source>
</evidence>
<comment type="subcellular location">
    <subcellularLocation>
        <location evidence="1 10">Endoplasmic reticulum membrane</location>
        <topology evidence="1 10">Multi-pass membrane protein</topology>
    </subcellularLocation>
</comment>
<dbReference type="Proteomes" id="UP000275078">
    <property type="component" value="Unassembled WGS sequence"/>
</dbReference>
<evidence type="ECO:0000256" key="10">
    <source>
        <dbReference type="RuleBase" id="RU365067"/>
    </source>
</evidence>
<keyword evidence="10" id="KW-0813">Transport</keyword>
<feature type="transmembrane region" description="Helical" evidence="10">
    <location>
        <begin position="115"/>
        <end position="140"/>
    </location>
</feature>
<comment type="similarity">
    <text evidence="3 10">Belongs to the RFT1 family.</text>
</comment>
<keyword evidence="5 10" id="KW-0256">Endoplasmic reticulum</keyword>
<keyword evidence="4 10" id="KW-0812">Transmembrane</keyword>
<feature type="transmembrane region" description="Helical" evidence="10">
    <location>
        <begin position="358"/>
        <end position="382"/>
    </location>
</feature>
<dbReference type="GO" id="GO:0034203">
    <property type="term" value="P:glycolipid translocation"/>
    <property type="evidence" value="ECO:0007669"/>
    <property type="project" value="TreeGrafter"/>
</dbReference>
<feature type="transmembrane region" description="Helical" evidence="10">
    <location>
        <begin position="402"/>
        <end position="420"/>
    </location>
</feature>